<name>A0A7J6E1F2_CANSA</name>
<dbReference type="AlphaFoldDB" id="A0A7J6E1F2"/>
<organism evidence="1 2">
    <name type="scientific">Cannabis sativa</name>
    <name type="common">Hemp</name>
    <name type="synonym">Marijuana</name>
    <dbReference type="NCBI Taxonomy" id="3483"/>
    <lineage>
        <taxon>Eukaryota</taxon>
        <taxon>Viridiplantae</taxon>
        <taxon>Streptophyta</taxon>
        <taxon>Embryophyta</taxon>
        <taxon>Tracheophyta</taxon>
        <taxon>Spermatophyta</taxon>
        <taxon>Magnoliopsida</taxon>
        <taxon>eudicotyledons</taxon>
        <taxon>Gunneridae</taxon>
        <taxon>Pentapetalae</taxon>
        <taxon>rosids</taxon>
        <taxon>fabids</taxon>
        <taxon>Rosales</taxon>
        <taxon>Cannabaceae</taxon>
        <taxon>Cannabis</taxon>
    </lineage>
</organism>
<accession>A0A7J6E1F2</accession>
<dbReference type="EMBL" id="JAATIP010000317">
    <property type="protein sequence ID" value="KAF4352247.1"/>
    <property type="molecule type" value="Genomic_DNA"/>
</dbReference>
<dbReference type="PANTHER" id="PTHR35121:SF4">
    <property type="entry name" value="SWIM-TYPE DOMAIN-CONTAINING PROTEIN"/>
    <property type="match status" value="1"/>
</dbReference>
<comment type="caution">
    <text evidence="1">The sequence shown here is derived from an EMBL/GenBank/DDBJ whole genome shotgun (WGS) entry which is preliminary data.</text>
</comment>
<sequence length="101" mass="11721">MSMAEMLLCCVFEAGSISLHDMEIDRRPYHRYCGCALHKFKGTNNNNNETIIRRVSLPTANKPKITGSQYCLTMAPSKDYFHSSDLLRHQYQIKPHHHHHP</sequence>
<evidence type="ECO:0000313" key="1">
    <source>
        <dbReference type="EMBL" id="KAF4352247.1"/>
    </source>
</evidence>
<gene>
    <name evidence="1" type="ORF">F8388_003644</name>
</gene>
<dbReference type="Proteomes" id="UP000525078">
    <property type="component" value="Unassembled WGS sequence"/>
</dbReference>
<protein>
    <submittedName>
        <fullName evidence="1">Uncharacterized protein</fullName>
    </submittedName>
</protein>
<reference evidence="1 2" key="1">
    <citation type="journal article" date="2020" name="bioRxiv">
        <title>Sequence and annotation of 42 cannabis genomes reveals extensive copy number variation in cannabinoid synthesis and pathogen resistance genes.</title>
        <authorList>
            <person name="Mckernan K.J."/>
            <person name="Helbert Y."/>
            <person name="Kane L.T."/>
            <person name="Ebling H."/>
            <person name="Zhang L."/>
            <person name="Liu B."/>
            <person name="Eaton Z."/>
            <person name="Mclaughlin S."/>
            <person name="Kingan S."/>
            <person name="Baybayan P."/>
            <person name="Concepcion G."/>
            <person name="Jordan M."/>
            <person name="Riva A."/>
            <person name="Barbazuk W."/>
            <person name="Harkins T."/>
        </authorList>
    </citation>
    <scope>NUCLEOTIDE SEQUENCE [LARGE SCALE GENOMIC DNA]</scope>
    <source>
        <strain evidence="2">cv. Jamaican Lion 4</strain>
        <tissue evidence="1">Leaf</tissue>
    </source>
</reference>
<evidence type="ECO:0000313" key="2">
    <source>
        <dbReference type="Proteomes" id="UP000525078"/>
    </source>
</evidence>
<proteinExistence type="predicted"/>
<dbReference type="PANTHER" id="PTHR35121">
    <property type="entry name" value="HOMEODOMAIN PROTEIN 8, PUTATIVE-RELATED"/>
    <property type="match status" value="1"/>
</dbReference>